<sequence>MDEPIGEVPVYRDAYHCPDWPEFYDLWVEALFRGDISSEVPLIAGLLHGVIDEVSDREECAAKDGSIPINILDVGSGSGRVLVELVEHWWGEGGEGRYLDEEELHFRIIALEPSKAMMGRAYDRVRKCVEHARLVSQASISTSFVLGCATQLVGKDIEPSTIDLATFAVGSICHLSKPGEVDGFLNQLRQVLKKGTGRAAISHLRVLLTEADESTQEDEQEGISHIARLPSEDRPGEEYVRYPIKGVWDGSVRTDSFLLQVENAEGVVIRSQALEWKMKLTRLREWESAVEKNGLVTVERVTGDPWQWWWILKRAD</sequence>
<dbReference type="AlphaFoldDB" id="A0A6G1H9T1"/>
<dbReference type="Gene3D" id="3.40.50.150">
    <property type="entry name" value="Vaccinia Virus protein VP39"/>
    <property type="match status" value="1"/>
</dbReference>
<dbReference type="OrthoDB" id="5339271at2759"/>
<dbReference type="CDD" id="cd02440">
    <property type="entry name" value="AdoMet_MTases"/>
    <property type="match status" value="1"/>
</dbReference>
<keyword evidence="2" id="KW-1185">Reference proteome</keyword>
<gene>
    <name evidence="1" type="ORF">K402DRAFT_451981</name>
</gene>
<proteinExistence type="predicted"/>
<accession>A0A6G1H9T1</accession>
<organism evidence="1 2">
    <name type="scientific">Aulographum hederae CBS 113979</name>
    <dbReference type="NCBI Taxonomy" id="1176131"/>
    <lineage>
        <taxon>Eukaryota</taxon>
        <taxon>Fungi</taxon>
        <taxon>Dikarya</taxon>
        <taxon>Ascomycota</taxon>
        <taxon>Pezizomycotina</taxon>
        <taxon>Dothideomycetes</taxon>
        <taxon>Pleosporomycetidae</taxon>
        <taxon>Aulographales</taxon>
        <taxon>Aulographaceae</taxon>
    </lineage>
</organism>
<evidence type="ECO:0000313" key="2">
    <source>
        <dbReference type="Proteomes" id="UP000800041"/>
    </source>
</evidence>
<protein>
    <recommendedName>
        <fullName evidence="3">Methyltransferase domain-containing protein</fullName>
    </recommendedName>
</protein>
<dbReference type="Proteomes" id="UP000800041">
    <property type="component" value="Unassembled WGS sequence"/>
</dbReference>
<evidence type="ECO:0008006" key="3">
    <source>
        <dbReference type="Google" id="ProtNLM"/>
    </source>
</evidence>
<reference evidence="1" key="1">
    <citation type="journal article" date="2020" name="Stud. Mycol.">
        <title>101 Dothideomycetes genomes: a test case for predicting lifestyles and emergence of pathogens.</title>
        <authorList>
            <person name="Haridas S."/>
            <person name="Albert R."/>
            <person name="Binder M."/>
            <person name="Bloem J."/>
            <person name="Labutti K."/>
            <person name="Salamov A."/>
            <person name="Andreopoulos B."/>
            <person name="Baker S."/>
            <person name="Barry K."/>
            <person name="Bills G."/>
            <person name="Bluhm B."/>
            <person name="Cannon C."/>
            <person name="Castanera R."/>
            <person name="Culley D."/>
            <person name="Daum C."/>
            <person name="Ezra D."/>
            <person name="Gonzalez J."/>
            <person name="Henrissat B."/>
            <person name="Kuo A."/>
            <person name="Liang C."/>
            <person name="Lipzen A."/>
            <person name="Lutzoni F."/>
            <person name="Magnuson J."/>
            <person name="Mondo S."/>
            <person name="Nolan M."/>
            <person name="Ohm R."/>
            <person name="Pangilinan J."/>
            <person name="Park H.-J."/>
            <person name="Ramirez L."/>
            <person name="Alfaro M."/>
            <person name="Sun H."/>
            <person name="Tritt A."/>
            <person name="Yoshinaga Y."/>
            <person name="Zwiers L.-H."/>
            <person name="Turgeon B."/>
            <person name="Goodwin S."/>
            <person name="Spatafora J."/>
            <person name="Crous P."/>
            <person name="Grigoriev I."/>
        </authorList>
    </citation>
    <scope>NUCLEOTIDE SEQUENCE</scope>
    <source>
        <strain evidence="1">CBS 113979</strain>
    </source>
</reference>
<evidence type="ECO:0000313" key="1">
    <source>
        <dbReference type="EMBL" id="KAF1989812.1"/>
    </source>
</evidence>
<dbReference type="InterPro" id="IPR029063">
    <property type="entry name" value="SAM-dependent_MTases_sf"/>
</dbReference>
<dbReference type="SUPFAM" id="SSF53335">
    <property type="entry name" value="S-adenosyl-L-methionine-dependent methyltransferases"/>
    <property type="match status" value="1"/>
</dbReference>
<name>A0A6G1H9T1_9PEZI</name>
<dbReference type="EMBL" id="ML977144">
    <property type="protein sequence ID" value="KAF1989812.1"/>
    <property type="molecule type" value="Genomic_DNA"/>
</dbReference>